<gene>
    <name evidence="3" type="primary">LOC116223851</name>
</gene>
<feature type="compositionally biased region" description="Polar residues" evidence="1">
    <location>
        <begin position="1"/>
        <end position="23"/>
    </location>
</feature>
<dbReference type="Proteomes" id="UP000515152">
    <property type="component" value="Chromosome 15"/>
</dbReference>
<keyword evidence="2" id="KW-1185">Reference proteome</keyword>
<dbReference type="RefSeq" id="XP_031437909.1">
    <property type="nucleotide sequence ID" value="XM_031582049.2"/>
</dbReference>
<organism evidence="2 3">
    <name type="scientific">Clupea harengus</name>
    <name type="common">Atlantic herring</name>
    <dbReference type="NCBI Taxonomy" id="7950"/>
    <lineage>
        <taxon>Eukaryota</taxon>
        <taxon>Metazoa</taxon>
        <taxon>Chordata</taxon>
        <taxon>Craniata</taxon>
        <taxon>Vertebrata</taxon>
        <taxon>Euteleostomi</taxon>
        <taxon>Actinopterygii</taxon>
        <taxon>Neopterygii</taxon>
        <taxon>Teleostei</taxon>
        <taxon>Clupei</taxon>
        <taxon>Clupeiformes</taxon>
        <taxon>Clupeoidei</taxon>
        <taxon>Clupeidae</taxon>
        <taxon>Clupea</taxon>
    </lineage>
</organism>
<dbReference type="KEGG" id="char:116223851"/>
<name>A0A6P8GFJ1_CLUHA</name>
<proteinExistence type="predicted"/>
<dbReference type="GeneID" id="116223851"/>
<feature type="region of interest" description="Disordered" evidence="1">
    <location>
        <begin position="1"/>
        <end position="28"/>
    </location>
</feature>
<evidence type="ECO:0000313" key="2">
    <source>
        <dbReference type="Proteomes" id="UP000515152"/>
    </source>
</evidence>
<evidence type="ECO:0000256" key="1">
    <source>
        <dbReference type="SAM" id="MobiDB-lite"/>
    </source>
</evidence>
<sequence length="487" mass="55106">MSYCSSDQSMHTSSNAYPNCSEQSDPHMYDHSLTARTTESIISLLLRKNAERKRAHHQNFSQQFDPATSLNNSYYSECQTSTLSEDGRSAQVPTSLFSPNWDRSCLENHQAKRARVENILQRMAESPPMHFRDEKAVSHHASANAWNGSKGILPLLDYSQSRGETSCRDDYKTRESPKHPYVLHAKHQKDQMTQVYNLKNSEEECPRETALTVVTKREDEARNTAHTLQTPDTPILNNSRGDFRHGLSSEWERNRNIHQTRSSNTGQDTDTELLDLLKFELSRAVNMSVDLVFKKMSHSLFKTSPQDPAESEHPFLEENMKLKEGTVPKYSLRSEITEPPLPNVQAEALSLVIHKPSYQDSTNTAAQISTSFSESNNPPSHSKQNNALMDQEVLRRFQDSSPNVLGSLPCRYNTSQSSVDTMSHSWEPIKVTSKAMSNCMSQQAQLVALSHLAFDNLCLPHIKRENQGIVDSSSFLPLNISFDKMLS</sequence>
<dbReference type="AlphaFoldDB" id="A0A6P8GFJ1"/>
<accession>A0A6P8GFJ1</accession>
<reference evidence="3" key="1">
    <citation type="submission" date="2025-08" db="UniProtKB">
        <authorList>
            <consortium name="RefSeq"/>
        </authorList>
    </citation>
    <scope>IDENTIFICATION</scope>
</reference>
<evidence type="ECO:0000313" key="3">
    <source>
        <dbReference type="RefSeq" id="XP_031437909.1"/>
    </source>
</evidence>
<protein>
    <submittedName>
        <fullName evidence="3">Uncharacterized protein LOC116223851</fullName>
    </submittedName>
</protein>